<dbReference type="GeneTree" id="ENSGT00390000000002"/>
<feature type="domain" description="WW" evidence="3">
    <location>
        <begin position="28"/>
        <end position="60"/>
    </location>
</feature>
<dbReference type="SMART" id="SM00462">
    <property type="entry name" value="PTB"/>
    <property type="match status" value="1"/>
</dbReference>
<dbReference type="SUPFAM" id="SSF50729">
    <property type="entry name" value="PH domain-like"/>
    <property type="match status" value="1"/>
</dbReference>
<dbReference type="InterPro" id="IPR011993">
    <property type="entry name" value="PH-like_dom_sf"/>
</dbReference>
<dbReference type="SMART" id="SM00456">
    <property type="entry name" value="WW"/>
    <property type="match status" value="1"/>
</dbReference>
<evidence type="ECO:0000256" key="1">
    <source>
        <dbReference type="ARBA" id="ARBA00022737"/>
    </source>
</evidence>
<dbReference type="FunFam" id="2.30.29.30:FF:000143">
    <property type="entry name" value="amyloid beta A4 precursor protein-binding family B member 3 isoform X2"/>
    <property type="match status" value="1"/>
</dbReference>
<reference evidence="4" key="3">
    <citation type="submission" date="2025-09" db="UniProtKB">
        <authorList>
            <consortium name="Ensembl"/>
        </authorList>
    </citation>
    <scope>IDENTIFICATION</scope>
</reference>
<feature type="signal peptide" evidence="2">
    <location>
        <begin position="1"/>
        <end position="16"/>
    </location>
</feature>
<dbReference type="PANTHER" id="PTHR14058:SF11">
    <property type="entry name" value="AMYLOID BETA PRECURSOR PROTEIN BINDING FAMILY B MEMBER 2"/>
    <property type="match status" value="1"/>
</dbReference>
<reference evidence="4 5" key="1">
    <citation type="journal article" date="2021" name="G3 (Bethesda)">
        <title>Improved contiguity of the threespine stickleback genome using long-read sequencing.</title>
        <authorList>
            <person name="Nath S."/>
            <person name="Shaw D.E."/>
            <person name="White M.A."/>
        </authorList>
    </citation>
    <scope>NUCLEOTIDE SEQUENCE [LARGE SCALE GENOMIC DNA]</scope>
    <source>
        <strain evidence="4 5">Lake Benthic</strain>
    </source>
</reference>
<evidence type="ECO:0000313" key="4">
    <source>
        <dbReference type="Ensembl" id="ENSGACP00000054709.1"/>
    </source>
</evidence>
<keyword evidence="2" id="KW-0732">Signal</keyword>
<evidence type="ECO:0000256" key="2">
    <source>
        <dbReference type="SAM" id="SignalP"/>
    </source>
</evidence>
<dbReference type="InterPro" id="IPR039576">
    <property type="entry name" value="APBB1/2/3"/>
</dbReference>
<proteinExistence type="predicted"/>
<dbReference type="GO" id="GO:0006355">
    <property type="term" value="P:regulation of DNA-templated transcription"/>
    <property type="evidence" value="ECO:0007669"/>
    <property type="project" value="TreeGrafter"/>
</dbReference>
<dbReference type="Proteomes" id="UP000007635">
    <property type="component" value="Chromosome IX"/>
</dbReference>
<dbReference type="PANTHER" id="PTHR14058">
    <property type="entry name" value="AMYLOID BETA A4 PRECURSOR PROTEIN-BINDING FAMILY B"/>
    <property type="match status" value="1"/>
</dbReference>
<dbReference type="GO" id="GO:0005634">
    <property type="term" value="C:nucleus"/>
    <property type="evidence" value="ECO:0007669"/>
    <property type="project" value="TreeGrafter"/>
</dbReference>
<dbReference type="Ensembl" id="ENSGACT00000061077.1">
    <property type="protein sequence ID" value="ENSGACP00000054709.1"/>
    <property type="gene ID" value="ENSGACG00000016213.2"/>
</dbReference>
<feature type="chain" id="PRO_5042825137" evidence="2">
    <location>
        <begin position="17"/>
        <end position="237"/>
    </location>
</feature>
<name>A0AAQ4QTR7_GASAC</name>
<organism evidence="4 5">
    <name type="scientific">Gasterosteus aculeatus aculeatus</name>
    <name type="common">three-spined stickleback</name>
    <dbReference type="NCBI Taxonomy" id="481459"/>
    <lineage>
        <taxon>Eukaryota</taxon>
        <taxon>Metazoa</taxon>
        <taxon>Chordata</taxon>
        <taxon>Craniata</taxon>
        <taxon>Vertebrata</taxon>
        <taxon>Euteleostomi</taxon>
        <taxon>Actinopterygii</taxon>
        <taxon>Neopterygii</taxon>
        <taxon>Teleostei</taxon>
        <taxon>Neoteleostei</taxon>
        <taxon>Acanthomorphata</taxon>
        <taxon>Eupercaria</taxon>
        <taxon>Perciformes</taxon>
        <taxon>Cottioidei</taxon>
        <taxon>Gasterosteales</taxon>
        <taxon>Gasterosteidae</taxon>
        <taxon>Gasterosteus</taxon>
    </lineage>
</organism>
<dbReference type="CDD" id="cd00201">
    <property type="entry name" value="WW"/>
    <property type="match status" value="1"/>
</dbReference>
<dbReference type="InterPro" id="IPR006020">
    <property type="entry name" value="PTB/PI_dom"/>
</dbReference>
<dbReference type="InterPro" id="IPR036020">
    <property type="entry name" value="WW_dom_sf"/>
</dbReference>
<evidence type="ECO:0000259" key="3">
    <source>
        <dbReference type="PROSITE" id="PS50020"/>
    </source>
</evidence>
<dbReference type="PROSITE" id="PS01159">
    <property type="entry name" value="WW_DOMAIN_1"/>
    <property type="match status" value="1"/>
</dbReference>
<dbReference type="CDD" id="cd01272">
    <property type="entry name" value="PTB1_Fe65"/>
    <property type="match status" value="1"/>
</dbReference>
<dbReference type="Gene3D" id="2.20.70.10">
    <property type="match status" value="1"/>
</dbReference>
<dbReference type="SUPFAM" id="SSF51045">
    <property type="entry name" value="WW domain"/>
    <property type="match status" value="1"/>
</dbReference>
<dbReference type="InterPro" id="IPR001202">
    <property type="entry name" value="WW_dom"/>
</dbReference>
<dbReference type="Gene3D" id="2.30.29.30">
    <property type="entry name" value="Pleckstrin-homology domain (PH domain)/Phosphotyrosine-binding domain (PTB)"/>
    <property type="match status" value="1"/>
</dbReference>
<evidence type="ECO:0000313" key="5">
    <source>
        <dbReference type="Proteomes" id="UP000007635"/>
    </source>
</evidence>
<protein>
    <submittedName>
        <fullName evidence="4">Amyloid beta protein binding family B member 2</fullName>
    </submittedName>
</protein>
<accession>A0AAQ4QTR7</accession>
<dbReference type="GO" id="GO:0001540">
    <property type="term" value="F:amyloid-beta binding"/>
    <property type="evidence" value="ECO:0007669"/>
    <property type="project" value="InterPro"/>
</dbReference>
<sequence>LLTVGLVLPVVMVTCGLLPWQQSVQKDTDLPPGWKKNTDMGGVYYWHIPTGPTQWEKPAASAGPPGACFAVRSLGWVEMAEDDLAPGKSSVAVNNCIRQLSYCKNDIRDTVGIWGEGKDMYLVLENNMLNLVDPMDRGLLHSQPIASIRVWGVGRDNGRSVSQWQPPFFYRFPPLLPAPMMDQLSSYPEALASTSPVCPRRSGRISALCLFSSTSMISHLFKMEPMARRSAEMKRSA</sequence>
<dbReference type="AlphaFoldDB" id="A0AAQ4QTR7"/>
<dbReference type="GO" id="GO:0005737">
    <property type="term" value="C:cytoplasm"/>
    <property type="evidence" value="ECO:0007669"/>
    <property type="project" value="TreeGrafter"/>
</dbReference>
<reference evidence="4" key="2">
    <citation type="submission" date="2025-08" db="UniProtKB">
        <authorList>
            <consortium name="Ensembl"/>
        </authorList>
    </citation>
    <scope>IDENTIFICATION</scope>
</reference>
<keyword evidence="1" id="KW-0677">Repeat</keyword>
<dbReference type="Pfam" id="PF00640">
    <property type="entry name" value="PID"/>
    <property type="match status" value="1"/>
</dbReference>
<keyword evidence="5" id="KW-1185">Reference proteome</keyword>
<dbReference type="PROSITE" id="PS50020">
    <property type="entry name" value="WW_DOMAIN_2"/>
    <property type="match status" value="1"/>
</dbReference>